<dbReference type="PANTHER" id="PTHR31658">
    <property type="entry name" value="CONSERVED OLIGOMERIC GOLGI COMPLEX SUBUNIT 1"/>
    <property type="match status" value="1"/>
</dbReference>
<keyword evidence="4" id="KW-0813">Transport</keyword>
<comment type="similarity">
    <text evidence="2">Belongs to the COG1 family.</text>
</comment>
<evidence type="ECO:0000256" key="8">
    <source>
        <dbReference type="SAM" id="MobiDB-lite"/>
    </source>
</evidence>
<dbReference type="OrthoDB" id="46189at2759"/>
<feature type="compositionally biased region" description="Low complexity" evidence="8">
    <location>
        <begin position="967"/>
        <end position="980"/>
    </location>
</feature>
<dbReference type="STRING" id="403673.A0A177WA29"/>
<dbReference type="VEuPathDB" id="FungiDB:BDEG_20993"/>
<evidence type="ECO:0000256" key="7">
    <source>
        <dbReference type="ARBA" id="ARBA00023136"/>
    </source>
</evidence>
<dbReference type="Proteomes" id="UP000077115">
    <property type="component" value="Unassembled WGS sequence"/>
</dbReference>
<evidence type="ECO:0000313" key="9">
    <source>
        <dbReference type="EMBL" id="OAJ36883.1"/>
    </source>
</evidence>
<proteinExistence type="inferred from homology"/>
<dbReference type="EMBL" id="DS022300">
    <property type="protein sequence ID" value="OAJ36883.1"/>
    <property type="molecule type" value="Genomic_DNA"/>
</dbReference>
<dbReference type="GO" id="GO:0000139">
    <property type="term" value="C:Golgi membrane"/>
    <property type="evidence" value="ECO:0007669"/>
    <property type="project" value="UniProtKB-SubCell"/>
</dbReference>
<evidence type="ECO:0000256" key="5">
    <source>
        <dbReference type="ARBA" id="ARBA00022927"/>
    </source>
</evidence>
<protein>
    <recommendedName>
        <fullName evidence="3">Conserved oligomeric Golgi complex subunit 1</fullName>
    </recommendedName>
</protein>
<dbReference type="AlphaFoldDB" id="A0A177WA29"/>
<accession>A0A177WA29</accession>
<dbReference type="PANTHER" id="PTHR31658:SF0">
    <property type="entry name" value="CONSERVED OLIGOMERIC GOLGI COMPLEX SUBUNIT 1"/>
    <property type="match status" value="1"/>
</dbReference>
<reference evidence="9 10" key="1">
    <citation type="submission" date="2006-10" db="EMBL/GenBank/DDBJ databases">
        <title>The Genome Sequence of Batrachochytrium dendrobatidis JEL423.</title>
        <authorList>
            <consortium name="The Broad Institute Genome Sequencing Platform"/>
            <person name="Birren B."/>
            <person name="Lander E."/>
            <person name="Galagan J."/>
            <person name="Cuomo C."/>
            <person name="Devon K."/>
            <person name="Jaffe D."/>
            <person name="Butler J."/>
            <person name="Alvarez P."/>
            <person name="Gnerre S."/>
            <person name="Grabherr M."/>
            <person name="Kleber M."/>
            <person name="Mauceli E."/>
            <person name="Brockman W."/>
            <person name="Young S."/>
            <person name="LaButti K."/>
            <person name="Sykes S."/>
            <person name="DeCaprio D."/>
            <person name="Crawford M."/>
            <person name="Koehrsen M."/>
            <person name="Engels R."/>
            <person name="Montgomery P."/>
            <person name="Pearson M."/>
            <person name="Howarth C."/>
            <person name="Larson L."/>
            <person name="White J."/>
            <person name="O'Leary S."/>
            <person name="Kodira C."/>
            <person name="Zeng Q."/>
            <person name="Yandava C."/>
            <person name="Alvarado L."/>
            <person name="Longcore J."/>
            <person name="James T."/>
        </authorList>
    </citation>
    <scope>NUCLEOTIDE SEQUENCE [LARGE SCALE GENOMIC DNA]</scope>
    <source>
        <strain evidence="9 10">JEL423</strain>
    </source>
</reference>
<dbReference type="GO" id="GO:0017119">
    <property type="term" value="C:Golgi transport complex"/>
    <property type="evidence" value="ECO:0007669"/>
    <property type="project" value="InterPro"/>
</dbReference>
<evidence type="ECO:0000256" key="4">
    <source>
        <dbReference type="ARBA" id="ARBA00022448"/>
    </source>
</evidence>
<dbReference type="GO" id="GO:0015031">
    <property type="term" value="P:protein transport"/>
    <property type="evidence" value="ECO:0007669"/>
    <property type="project" value="UniProtKB-KW"/>
</dbReference>
<gene>
    <name evidence="9" type="ORF">BDEG_20993</name>
</gene>
<comment type="subcellular location">
    <subcellularLocation>
        <location evidence="1">Golgi apparatus membrane</location>
        <topology evidence="1">Peripheral membrane protein</topology>
    </subcellularLocation>
</comment>
<evidence type="ECO:0000313" key="10">
    <source>
        <dbReference type="Proteomes" id="UP000077115"/>
    </source>
</evidence>
<dbReference type="GO" id="GO:0006891">
    <property type="term" value="P:intra-Golgi vesicle-mediated transport"/>
    <property type="evidence" value="ECO:0007669"/>
    <property type="project" value="InterPro"/>
</dbReference>
<keyword evidence="5" id="KW-0653">Protein transport</keyword>
<keyword evidence="6" id="KW-0333">Golgi apparatus</keyword>
<sequence>MVGERYRDVIGTADAILLMRESAQQMGDLFEQTDRLCDVATLKKQTLLKTSASGNLAAEDRKALIFSVAAQIRLLVITPDQIWTSLEQHQYLAAGRLYLISRLVFRGLQTGRQAALLKIPSSFPVVQRQWDAISPFRAQIIEKIKHRLLNSSLEDQHILETLGAIAMLDNLSPKGTLDVLLAQRIATVESILSSNCQTVSTDTICSLLVESIDAIHKTLQSINKLFIQPVTALTDETTTISSIELFLHQLQKRSSHSTAYSPSTPVAPPHLTLTVQSEQHQCLVSSLYSEKTNMHLLFRHLPESIQRFSPVMNLGSNHIPLNNTDIQTSVLAWLEQITRLVQSAGKLILGSILSGHTLADIRSTILKHIYSIEFQSLPSDNPVSILTDNTRHISWSELTVRVLRSKSYSLWNDIFQKLFLDQSIVLISTAFKSITSQPKTLLQQALDNLDKGGHTDRDVASFVWNSNLVDLNERSISYDNLRAVCRMQTPTMKSLGEAFEEAASVACKDLLPLIDFRTPSCHSVLNQHGSPYFPTETLDINADIFHCKKNAEILSTALRDSFFEAVKTYKDGMLAQLTDISSHMHEDEMTEYVLGIDQSLFIGRTARIIALKAGKFMAEFDSNSQFSLEKRMTDGSSVQSTAHHFLSRHLEQQSESRTLLPIQELLMDVYNQAHTFWTTSVALRLEIAFRDSLETQDWKLGKQFQTLWESMTIHAQGETGDAMESKMCLPVHASPFVLNILWNVCAELNRTGSYTLEKPCLRFLLLELSNRIIQVYSTFVTSEAHAERISEKGAFQLLFDFLLLVKFMEGSWKADTPRKTSIFSHNADEKDPLTLQFPSSHSHEQESQSVIAAIKQKIDPIDLAILEVQISSNVERFYSRTSVFLGSLLLLNPKPLETKRTPSVQEQHNLVPVAPPSPRFALLPVAGAVHSRSTGSRHRLSAESAQPSIDSGASSRALDGSSTQAESTNVSGVSNNAGSSKLNGTSHLQRKARPKATVRLSKTLASISSSEKSPSLVSSIYNSQAGSSSGSGGRVMGLVNAVAENITLSSSHQQKATELLMNASSFISGVWGTSSPLTTKTTNGVSGSGGIHKRFTNK</sequence>
<dbReference type="InterPro" id="IPR033370">
    <property type="entry name" value="COG1"/>
</dbReference>
<evidence type="ECO:0000256" key="6">
    <source>
        <dbReference type="ARBA" id="ARBA00023034"/>
    </source>
</evidence>
<feature type="region of interest" description="Disordered" evidence="8">
    <location>
        <begin position="931"/>
        <end position="997"/>
    </location>
</feature>
<organism evidence="9 10">
    <name type="scientific">Batrachochytrium dendrobatidis (strain JEL423)</name>
    <dbReference type="NCBI Taxonomy" id="403673"/>
    <lineage>
        <taxon>Eukaryota</taxon>
        <taxon>Fungi</taxon>
        <taxon>Fungi incertae sedis</taxon>
        <taxon>Chytridiomycota</taxon>
        <taxon>Chytridiomycota incertae sedis</taxon>
        <taxon>Chytridiomycetes</taxon>
        <taxon>Rhizophydiales</taxon>
        <taxon>Rhizophydiales incertae sedis</taxon>
        <taxon>Batrachochytrium</taxon>
    </lineage>
</organism>
<feature type="compositionally biased region" description="Polar residues" evidence="8">
    <location>
        <begin position="943"/>
        <end position="966"/>
    </location>
</feature>
<name>A0A177WA29_BATDL</name>
<evidence type="ECO:0000256" key="3">
    <source>
        <dbReference type="ARBA" id="ARBA00020978"/>
    </source>
</evidence>
<keyword evidence="7" id="KW-0472">Membrane</keyword>
<reference evidence="9 10" key="2">
    <citation type="submission" date="2016-05" db="EMBL/GenBank/DDBJ databases">
        <title>Lineage-specific infection strategies underlie the spectrum of fungal disease in amphibians.</title>
        <authorList>
            <person name="Cuomo C.A."/>
            <person name="Farrer R.A."/>
            <person name="James T."/>
            <person name="Longcore J."/>
            <person name="Birren B."/>
        </authorList>
    </citation>
    <scope>NUCLEOTIDE SEQUENCE [LARGE SCALE GENOMIC DNA]</scope>
    <source>
        <strain evidence="9 10">JEL423</strain>
    </source>
</reference>
<evidence type="ECO:0000256" key="1">
    <source>
        <dbReference type="ARBA" id="ARBA00004395"/>
    </source>
</evidence>
<evidence type="ECO:0000256" key="2">
    <source>
        <dbReference type="ARBA" id="ARBA00006653"/>
    </source>
</evidence>
<dbReference type="eggNOG" id="KOG2033">
    <property type="taxonomic scope" value="Eukaryota"/>
</dbReference>